<sequence length="99" mass="10525">MALPGVLTLLSVLAVVLGGHTPAHDPQPRLTTGTMSPALPELRPTPQPAPSVPLLPAPPPQPFRIATTKQRSAPLYVGRSAPKRQLDLAWWGRQQTDGA</sequence>
<evidence type="ECO:0000313" key="2">
    <source>
        <dbReference type="EMBL" id="GAA5503927.1"/>
    </source>
</evidence>
<dbReference type="Proteomes" id="UP001458946">
    <property type="component" value="Unassembled WGS sequence"/>
</dbReference>
<keyword evidence="3" id="KW-1185">Reference proteome</keyword>
<dbReference type="EMBL" id="BAABRN010000075">
    <property type="protein sequence ID" value="GAA5503927.1"/>
    <property type="molecule type" value="Genomic_DNA"/>
</dbReference>
<evidence type="ECO:0000256" key="1">
    <source>
        <dbReference type="SAM" id="MobiDB-lite"/>
    </source>
</evidence>
<comment type="caution">
    <text evidence="2">The sequence shown here is derived from an EMBL/GenBank/DDBJ whole genome shotgun (WGS) entry which is preliminary data.</text>
</comment>
<feature type="region of interest" description="Disordered" evidence="1">
    <location>
        <begin position="20"/>
        <end position="61"/>
    </location>
</feature>
<protein>
    <submittedName>
        <fullName evidence="2">Uncharacterized protein</fullName>
    </submittedName>
</protein>
<feature type="compositionally biased region" description="Pro residues" evidence="1">
    <location>
        <begin position="43"/>
        <end position="61"/>
    </location>
</feature>
<name>A0ABP9VFC7_9DEIO</name>
<proteinExistence type="predicted"/>
<reference evidence="2 3" key="1">
    <citation type="submission" date="2024-02" db="EMBL/GenBank/DDBJ databases">
        <title>Deinococcus xinjiangensis NBRC 107630.</title>
        <authorList>
            <person name="Ichikawa N."/>
            <person name="Katano-Makiyama Y."/>
            <person name="Hidaka K."/>
        </authorList>
    </citation>
    <scope>NUCLEOTIDE SEQUENCE [LARGE SCALE GENOMIC DNA]</scope>
    <source>
        <strain evidence="2 3">NBRC 107630</strain>
    </source>
</reference>
<organism evidence="2 3">
    <name type="scientific">Deinococcus xinjiangensis</name>
    <dbReference type="NCBI Taxonomy" id="457454"/>
    <lineage>
        <taxon>Bacteria</taxon>
        <taxon>Thermotogati</taxon>
        <taxon>Deinococcota</taxon>
        <taxon>Deinococci</taxon>
        <taxon>Deinococcales</taxon>
        <taxon>Deinococcaceae</taxon>
        <taxon>Deinococcus</taxon>
    </lineage>
</organism>
<evidence type="ECO:0000313" key="3">
    <source>
        <dbReference type="Proteomes" id="UP001458946"/>
    </source>
</evidence>
<accession>A0ABP9VFC7</accession>
<gene>
    <name evidence="2" type="ORF">Dxin01_03695</name>
</gene>